<evidence type="ECO:0000313" key="1">
    <source>
        <dbReference type="EMBL" id="KAF5811325.1"/>
    </source>
</evidence>
<dbReference type="AlphaFoldDB" id="A0A9K3NTG7"/>
<dbReference type="Proteomes" id="UP000215914">
    <property type="component" value="Unassembled WGS sequence"/>
</dbReference>
<keyword evidence="2" id="KW-1185">Reference proteome</keyword>
<sequence length="49" mass="5455">MACTISIFPNSLGIVPVYQNQPVRFCQAVPNRPVKPVSAEIQPRKHPEP</sequence>
<accession>A0A9K3NTG7</accession>
<proteinExistence type="predicted"/>
<dbReference type="Gramene" id="mRNA:HanXRQr2_Chr04g0180131">
    <property type="protein sequence ID" value="mRNA:HanXRQr2_Chr04g0180131"/>
    <property type="gene ID" value="HanXRQr2_Chr04g0180131"/>
</dbReference>
<reference evidence="1" key="2">
    <citation type="submission" date="2020-06" db="EMBL/GenBank/DDBJ databases">
        <title>Helianthus annuus Genome sequencing and assembly Release 2.</title>
        <authorList>
            <person name="Gouzy J."/>
            <person name="Langlade N."/>
            <person name="Munos S."/>
        </authorList>
    </citation>
    <scope>NUCLEOTIDE SEQUENCE</scope>
    <source>
        <tissue evidence="1">Leaves</tissue>
    </source>
</reference>
<dbReference type="EMBL" id="MNCJ02000319">
    <property type="protein sequence ID" value="KAF5811325.1"/>
    <property type="molecule type" value="Genomic_DNA"/>
</dbReference>
<name>A0A9K3NTG7_HELAN</name>
<reference evidence="1" key="1">
    <citation type="journal article" date="2017" name="Nature">
        <title>The sunflower genome provides insights into oil metabolism, flowering and Asterid evolution.</title>
        <authorList>
            <person name="Badouin H."/>
            <person name="Gouzy J."/>
            <person name="Grassa C.J."/>
            <person name="Murat F."/>
            <person name="Staton S.E."/>
            <person name="Cottret L."/>
            <person name="Lelandais-Briere C."/>
            <person name="Owens G.L."/>
            <person name="Carrere S."/>
            <person name="Mayjonade B."/>
            <person name="Legrand L."/>
            <person name="Gill N."/>
            <person name="Kane N.C."/>
            <person name="Bowers J.E."/>
            <person name="Hubner S."/>
            <person name="Bellec A."/>
            <person name="Berard A."/>
            <person name="Berges H."/>
            <person name="Blanchet N."/>
            <person name="Boniface M.C."/>
            <person name="Brunel D."/>
            <person name="Catrice O."/>
            <person name="Chaidir N."/>
            <person name="Claudel C."/>
            <person name="Donnadieu C."/>
            <person name="Faraut T."/>
            <person name="Fievet G."/>
            <person name="Helmstetter N."/>
            <person name="King M."/>
            <person name="Knapp S.J."/>
            <person name="Lai Z."/>
            <person name="Le Paslier M.C."/>
            <person name="Lippi Y."/>
            <person name="Lorenzon L."/>
            <person name="Mandel J.R."/>
            <person name="Marage G."/>
            <person name="Marchand G."/>
            <person name="Marquand E."/>
            <person name="Bret-Mestries E."/>
            <person name="Morien E."/>
            <person name="Nambeesan S."/>
            <person name="Nguyen T."/>
            <person name="Pegot-Espagnet P."/>
            <person name="Pouilly N."/>
            <person name="Raftis F."/>
            <person name="Sallet E."/>
            <person name="Schiex T."/>
            <person name="Thomas J."/>
            <person name="Vandecasteele C."/>
            <person name="Vares D."/>
            <person name="Vear F."/>
            <person name="Vautrin S."/>
            <person name="Crespi M."/>
            <person name="Mangin B."/>
            <person name="Burke J.M."/>
            <person name="Salse J."/>
            <person name="Munos S."/>
            <person name="Vincourt P."/>
            <person name="Rieseberg L.H."/>
            <person name="Langlade N.B."/>
        </authorList>
    </citation>
    <scope>NUCLEOTIDE SEQUENCE</scope>
    <source>
        <tissue evidence="1">Leaves</tissue>
    </source>
</reference>
<protein>
    <submittedName>
        <fullName evidence="1">Uncharacterized protein</fullName>
    </submittedName>
</protein>
<organism evidence="1 2">
    <name type="scientific">Helianthus annuus</name>
    <name type="common">Common sunflower</name>
    <dbReference type="NCBI Taxonomy" id="4232"/>
    <lineage>
        <taxon>Eukaryota</taxon>
        <taxon>Viridiplantae</taxon>
        <taxon>Streptophyta</taxon>
        <taxon>Embryophyta</taxon>
        <taxon>Tracheophyta</taxon>
        <taxon>Spermatophyta</taxon>
        <taxon>Magnoliopsida</taxon>
        <taxon>eudicotyledons</taxon>
        <taxon>Gunneridae</taxon>
        <taxon>Pentapetalae</taxon>
        <taxon>asterids</taxon>
        <taxon>campanulids</taxon>
        <taxon>Asterales</taxon>
        <taxon>Asteraceae</taxon>
        <taxon>Asteroideae</taxon>
        <taxon>Heliantheae alliance</taxon>
        <taxon>Heliantheae</taxon>
        <taxon>Helianthus</taxon>
    </lineage>
</organism>
<gene>
    <name evidence="1" type="ORF">HanXRQr2_Chr04g0180131</name>
</gene>
<evidence type="ECO:0000313" key="2">
    <source>
        <dbReference type="Proteomes" id="UP000215914"/>
    </source>
</evidence>
<comment type="caution">
    <text evidence="1">The sequence shown here is derived from an EMBL/GenBank/DDBJ whole genome shotgun (WGS) entry which is preliminary data.</text>
</comment>